<dbReference type="Pfam" id="PF08867">
    <property type="entry name" value="FRG"/>
    <property type="match status" value="1"/>
</dbReference>
<dbReference type="Proteomes" id="UP001065265">
    <property type="component" value="Chromosome"/>
</dbReference>
<dbReference type="EMBL" id="CP092471">
    <property type="protein sequence ID" value="UVI39114.1"/>
    <property type="molecule type" value="Genomic_DNA"/>
</dbReference>
<evidence type="ECO:0000313" key="3">
    <source>
        <dbReference type="Proteomes" id="UP001065265"/>
    </source>
</evidence>
<dbReference type="SMART" id="SM00901">
    <property type="entry name" value="FRG"/>
    <property type="match status" value="1"/>
</dbReference>
<organism evidence="2 3">
    <name type="scientific">Qipengyuania spongiae</name>
    <dbReference type="NCBI Taxonomy" id="2909673"/>
    <lineage>
        <taxon>Bacteria</taxon>
        <taxon>Pseudomonadati</taxon>
        <taxon>Pseudomonadota</taxon>
        <taxon>Alphaproteobacteria</taxon>
        <taxon>Sphingomonadales</taxon>
        <taxon>Erythrobacteraceae</taxon>
        <taxon>Qipengyuania</taxon>
    </lineage>
</organism>
<dbReference type="InterPro" id="IPR014966">
    <property type="entry name" value="FRG-dom"/>
</dbReference>
<keyword evidence="3" id="KW-1185">Reference proteome</keyword>
<evidence type="ECO:0000313" key="2">
    <source>
        <dbReference type="EMBL" id="UVI39114.1"/>
    </source>
</evidence>
<name>A0ABY5T0T1_9SPHN</name>
<evidence type="ECO:0000259" key="1">
    <source>
        <dbReference type="SMART" id="SM00901"/>
    </source>
</evidence>
<protein>
    <submittedName>
        <fullName evidence="2">FRG domain-containing protein</fullName>
    </submittedName>
</protein>
<accession>A0ABY5T0T1</accession>
<dbReference type="RefSeq" id="WP_265558295.1">
    <property type="nucleotide sequence ID" value="NZ_CP092471.1"/>
</dbReference>
<reference evidence="2" key="1">
    <citation type="submission" date="2022-02" db="EMBL/GenBank/DDBJ databases">
        <title>Qipengyuania spongiae sp. nov., isolated from marine sponge.</title>
        <authorList>
            <person name="Li Z."/>
            <person name="Zhang M."/>
        </authorList>
    </citation>
    <scope>NUCLEOTIDE SEQUENCE</scope>
    <source>
        <strain evidence="2">PHS-Z21</strain>
    </source>
</reference>
<sequence length="220" mass="24788">MGMSGWGVIRDYMSVMENVGRRAALYRGQADAQWEVVPSVFREGVRGIDSPYLLSQWREKAVRFANPIPQDDIGWLTLAQHFGLPTPLLDWTTSPLVALYFACDDKRCIGRDGVVWRTMRGEFAYADYTLLISPFAPETNKPFLINAIGQNTRSTAQDSYLSLHAKHDYDLFSKEVIFEVSSENKKVTIEALAKMGITAERLHFDISRVVDTFKSGLNAG</sequence>
<feature type="domain" description="FRG" evidence="1">
    <location>
        <begin position="20"/>
        <end position="116"/>
    </location>
</feature>
<gene>
    <name evidence="2" type="ORF">L1F33_12890</name>
</gene>
<proteinExistence type="predicted"/>